<organism evidence="11 12">
    <name type="scientific">Piscinibacter gummiphilus</name>
    <dbReference type="NCBI Taxonomy" id="946333"/>
    <lineage>
        <taxon>Bacteria</taxon>
        <taxon>Pseudomonadati</taxon>
        <taxon>Pseudomonadota</taxon>
        <taxon>Betaproteobacteria</taxon>
        <taxon>Burkholderiales</taxon>
        <taxon>Sphaerotilaceae</taxon>
        <taxon>Piscinibacter</taxon>
    </lineage>
</organism>
<dbReference type="InterPro" id="IPR050286">
    <property type="entry name" value="G_neg_Bact_CarbUptk_Porin"/>
</dbReference>
<protein>
    <submittedName>
        <fullName evidence="11">Carbohydrate porin</fullName>
    </submittedName>
</protein>
<keyword evidence="9" id="KW-0998">Cell outer membrane</keyword>
<evidence type="ECO:0000256" key="3">
    <source>
        <dbReference type="ARBA" id="ARBA00022448"/>
    </source>
</evidence>
<keyword evidence="8" id="KW-0472">Membrane</keyword>
<evidence type="ECO:0000313" key="12">
    <source>
        <dbReference type="Proteomes" id="UP001303946"/>
    </source>
</evidence>
<keyword evidence="5" id="KW-0812">Transmembrane</keyword>
<evidence type="ECO:0000256" key="8">
    <source>
        <dbReference type="ARBA" id="ARBA00023136"/>
    </source>
</evidence>
<dbReference type="InterPro" id="IPR036998">
    <property type="entry name" value="Porin_LamB_sf"/>
</dbReference>
<dbReference type="SUPFAM" id="SSF56935">
    <property type="entry name" value="Porins"/>
    <property type="match status" value="1"/>
</dbReference>
<keyword evidence="4" id="KW-1134">Transmembrane beta strand</keyword>
<feature type="signal peptide" evidence="10">
    <location>
        <begin position="1"/>
        <end position="29"/>
    </location>
</feature>
<evidence type="ECO:0000256" key="6">
    <source>
        <dbReference type="ARBA" id="ARBA00023065"/>
    </source>
</evidence>
<name>A0ABZ0CS32_9BURK</name>
<feature type="chain" id="PRO_5046095081" evidence="10">
    <location>
        <begin position="30"/>
        <end position="425"/>
    </location>
</feature>
<dbReference type="Gene3D" id="2.40.170.10">
    <property type="entry name" value="Porin, LamB type"/>
    <property type="match status" value="1"/>
</dbReference>
<dbReference type="InterPro" id="IPR003192">
    <property type="entry name" value="Porin_LamB"/>
</dbReference>
<dbReference type="EMBL" id="CP136336">
    <property type="protein sequence ID" value="WOB07805.1"/>
    <property type="molecule type" value="Genomic_DNA"/>
</dbReference>
<proteinExistence type="inferred from homology"/>
<evidence type="ECO:0000256" key="5">
    <source>
        <dbReference type="ARBA" id="ARBA00022692"/>
    </source>
</evidence>
<keyword evidence="12" id="KW-1185">Reference proteome</keyword>
<evidence type="ECO:0000256" key="9">
    <source>
        <dbReference type="ARBA" id="ARBA00023237"/>
    </source>
</evidence>
<evidence type="ECO:0000256" key="2">
    <source>
        <dbReference type="ARBA" id="ARBA00007055"/>
    </source>
</evidence>
<dbReference type="Proteomes" id="UP001303946">
    <property type="component" value="Chromosome"/>
</dbReference>
<sequence>MTALRPLAPTALALAAALATTLAAGSAHAVDFGGYFRAGPGATKKDASRACYGLNGPGLKYRLGNECDFYGEFLLSHTGKVDEVEYKAHLMTNLYNGGTDTEDEKVGINQMYVEGKGFDIAPNTSFWIGKRFYQRADVHIVDTFYTNLSGVGAGADGIVDIAGGKLNFAFFRTDNDNRPGSRLNLTLAGLDVNPGGKLTAVGTFTKGHFSATPASPFVPFDPGTPTTPETPSRPAVAAEAAGTNGFGLSLQHTQAIGATATNNLWLQYAQGSAGLDGNFGDLNAPSAARGMRIVESFNWQAGPFGGQAQAMFQQDKAEGGAKTDSATVGGRVSYAMSKHLKLLAEAAYSQKKPDGSATQKLSKLTVGPALSTGPGFFNRPELRLYVTSAKWNQAANAAAGSGGVTGIGDGKTSGTSFGAQVEVWF</sequence>
<evidence type="ECO:0000313" key="11">
    <source>
        <dbReference type="EMBL" id="WOB07805.1"/>
    </source>
</evidence>
<keyword evidence="7" id="KW-0626">Porin</keyword>
<evidence type="ECO:0000256" key="1">
    <source>
        <dbReference type="ARBA" id="ARBA00004571"/>
    </source>
</evidence>
<evidence type="ECO:0000256" key="10">
    <source>
        <dbReference type="SAM" id="SignalP"/>
    </source>
</evidence>
<comment type="similarity">
    <text evidence="2">Belongs to the porin LamB (TC 1.B.3) family.</text>
</comment>
<gene>
    <name evidence="11" type="ORF">RXV79_23215</name>
</gene>
<reference evidence="11 12" key="1">
    <citation type="submission" date="2023-10" db="EMBL/GenBank/DDBJ databases">
        <title>Bacteria for the degradation of biodegradable plastic PBAT(Polybutylene adipate terephthalate).</title>
        <authorList>
            <person name="Weon H.-Y."/>
            <person name="Yeon J."/>
        </authorList>
    </citation>
    <scope>NUCLEOTIDE SEQUENCE [LARGE SCALE GENOMIC DNA]</scope>
    <source>
        <strain evidence="11 12">SBD 7-3</strain>
    </source>
</reference>
<keyword evidence="6" id="KW-0406">Ion transport</keyword>
<evidence type="ECO:0000256" key="7">
    <source>
        <dbReference type="ARBA" id="ARBA00023114"/>
    </source>
</evidence>
<keyword evidence="10" id="KW-0732">Signal</keyword>
<accession>A0ABZ0CS32</accession>
<dbReference type="PANTHER" id="PTHR38762">
    <property type="entry name" value="CRYPTIC OUTER MEMBRANE PORIN BGLH-RELATED"/>
    <property type="match status" value="1"/>
</dbReference>
<dbReference type="PANTHER" id="PTHR38762:SF1">
    <property type="entry name" value="CRYPTIC OUTER MEMBRANE PORIN BGLH-RELATED"/>
    <property type="match status" value="1"/>
</dbReference>
<keyword evidence="3" id="KW-0813">Transport</keyword>
<dbReference type="RefSeq" id="WP_316700460.1">
    <property type="nucleotide sequence ID" value="NZ_CP136336.1"/>
</dbReference>
<comment type="subcellular location">
    <subcellularLocation>
        <location evidence="1">Cell outer membrane</location>
        <topology evidence="1">Multi-pass membrane protein</topology>
    </subcellularLocation>
</comment>
<dbReference type="Pfam" id="PF02264">
    <property type="entry name" value="LamB"/>
    <property type="match status" value="1"/>
</dbReference>
<evidence type="ECO:0000256" key="4">
    <source>
        <dbReference type="ARBA" id="ARBA00022452"/>
    </source>
</evidence>